<dbReference type="PANTHER" id="PTHR43023">
    <property type="entry name" value="PROTEIN TRIGALACTOSYLDIACYLGLYCEROL 3, CHLOROPLASTIC"/>
    <property type="match status" value="1"/>
</dbReference>
<dbReference type="RefSeq" id="WP_085100970.1">
    <property type="nucleotide sequence ID" value="NZ_FWZU01000002.1"/>
</dbReference>
<evidence type="ECO:0000259" key="4">
    <source>
        <dbReference type="PROSITE" id="PS50893"/>
    </source>
</evidence>
<dbReference type="SMART" id="SM00382">
    <property type="entry name" value="AAA"/>
    <property type="match status" value="1"/>
</dbReference>
<reference evidence="6" key="1">
    <citation type="submission" date="2017-04" db="EMBL/GenBank/DDBJ databases">
        <authorList>
            <person name="Varghese N."/>
            <person name="Submissions S."/>
        </authorList>
    </citation>
    <scope>NUCLEOTIDE SEQUENCE [LARGE SCALE GENOMIC DNA]</scope>
    <source>
        <strain evidence="6">K3S</strain>
    </source>
</reference>
<evidence type="ECO:0000256" key="1">
    <source>
        <dbReference type="ARBA" id="ARBA00022448"/>
    </source>
</evidence>
<sequence length="265" mass="28930">MGEPGKNIIDVQNLTCAYGELVVINDISFGVKQGEIFVILGGSGCGKSTVLKHMIGLYPPAHGKIFIDGDDIGSAFGKTRLDILQRIGVMYQMGALFGSMTLLENVRLPLEEFTSMPLEAMNYVARMKLSLVGLEGSVDKMPSELSGGMLKRGAIARAMALDPKILFLDEPSAGLDPITSADLDELIRSLSRSLGVTFVIVTHELQSIFSIADRIIMLDKSTKGIIADGDPRKLRDESDIPLVRRFFHRELTEKTSKVTPVMETL</sequence>
<dbReference type="EMBL" id="FWZU01000002">
    <property type="protein sequence ID" value="SMF08696.1"/>
    <property type="molecule type" value="Genomic_DNA"/>
</dbReference>
<dbReference type="GO" id="GO:0005524">
    <property type="term" value="F:ATP binding"/>
    <property type="evidence" value="ECO:0007669"/>
    <property type="project" value="UniProtKB-KW"/>
</dbReference>
<dbReference type="STRING" id="1519643.SAMN06295933_1643"/>
<dbReference type="Gene3D" id="3.40.50.300">
    <property type="entry name" value="P-loop containing nucleotide triphosphate hydrolases"/>
    <property type="match status" value="1"/>
</dbReference>
<proteinExistence type="predicted"/>
<evidence type="ECO:0000313" key="5">
    <source>
        <dbReference type="EMBL" id="SMF08696.1"/>
    </source>
</evidence>
<dbReference type="PANTHER" id="PTHR43023:SF3">
    <property type="entry name" value="PROTEIN TRIGALACTOSYLDIACYLGLYCEROL 3, CHLOROPLASTIC"/>
    <property type="match status" value="1"/>
</dbReference>
<dbReference type="GO" id="GO:0016887">
    <property type="term" value="F:ATP hydrolysis activity"/>
    <property type="evidence" value="ECO:0007669"/>
    <property type="project" value="InterPro"/>
</dbReference>
<dbReference type="InterPro" id="IPR003593">
    <property type="entry name" value="AAA+_ATPase"/>
</dbReference>
<evidence type="ECO:0000256" key="3">
    <source>
        <dbReference type="ARBA" id="ARBA00022840"/>
    </source>
</evidence>
<protein>
    <submittedName>
        <fullName evidence="5">Phospholipid/cholesterol/gamma-HCH transport system ATP-binding protein</fullName>
    </submittedName>
</protein>
<keyword evidence="2" id="KW-0547">Nucleotide-binding</keyword>
<gene>
    <name evidence="5" type="ORF">SAMN06295933_1643</name>
</gene>
<evidence type="ECO:0000256" key="2">
    <source>
        <dbReference type="ARBA" id="ARBA00022741"/>
    </source>
</evidence>
<evidence type="ECO:0000313" key="6">
    <source>
        <dbReference type="Proteomes" id="UP000192906"/>
    </source>
</evidence>
<name>A0A1X7D4T7_9BACT</name>
<keyword evidence="6" id="KW-1185">Reference proteome</keyword>
<dbReference type="InterPro" id="IPR003439">
    <property type="entry name" value="ABC_transporter-like_ATP-bd"/>
</dbReference>
<dbReference type="Proteomes" id="UP000192906">
    <property type="component" value="Unassembled WGS sequence"/>
</dbReference>
<dbReference type="AlphaFoldDB" id="A0A1X7D4T7"/>
<keyword evidence="1" id="KW-0813">Transport</keyword>
<organism evidence="5 6">
    <name type="scientific">Desulfovibrio gilichinskyi</name>
    <dbReference type="NCBI Taxonomy" id="1519643"/>
    <lineage>
        <taxon>Bacteria</taxon>
        <taxon>Pseudomonadati</taxon>
        <taxon>Thermodesulfobacteriota</taxon>
        <taxon>Desulfovibrionia</taxon>
        <taxon>Desulfovibrionales</taxon>
        <taxon>Desulfovibrionaceae</taxon>
        <taxon>Desulfovibrio</taxon>
    </lineage>
</organism>
<feature type="domain" description="ABC transporter" evidence="4">
    <location>
        <begin position="9"/>
        <end position="245"/>
    </location>
</feature>
<dbReference type="SUPFAM" id="SSF52540">
    <property type="entry name" value="P-loop containing nucleoside triphosphate hydrolases"/>
    <property type="match status" value="1"/>
</dbReference>
<dbReference type="Pfam" id="PF00005">
    <property type="entry name" value="ABC_tran"/>
    <property type="match status" value="1"/>
</dbReference>
<keyword evidence="3 5" id="KW-0067">ATP-binding</keyword>
<dbReference type="OrthoDB" id="9809450at2"/>
<dbReference type="PROSITE" id="PS50893">
    <property type="entry name" value="ABC_TRANSPORTER_2"/>
    <property type="match status" value="1"/>
</dbReference>
<accession>A0A1X7D4T7</accession>
<dbReference type="InterPro" id="IPR027417">
    <property type="entry name" value="P-loop_NTPase"/>
</dbReference>